<keyword evidence="7" id="KW-1185">Reference proteome</keyword>
<dbReference type="RefSeq" id="WP_219494735.1">
    <property type="nucleotide sequence ID" value="NZ_CP124585.1"/>
</dbReference>
<accession>A0AAU6RDJ6</accession>
<evidence type="ECO:0000256" key="2">
    <source>
        <dbReference type="SAM" id="MobiDB-lite"/>
    </source>
</evidence>
<dbReference type="EMBL" id="CP124591">
    <property type="protein sequence ID" value="WZE71874.1"/>
    <property type="molecule type" value="Genomic_DNA"/>
</dbReference>
<dbReference type="Proteomes" id="UP001465447">
    <property type="component" value="Chromosome"/>
</dbReference>
<dbReference type="GO" id="GO:0008270">
    <property type="term" value="F:zinc ion binding"/>
    <property type="evidence" value="ECO:0007669"/>
    <property type="project" value="InterPro"/>
</dbReference>
<dbReference type="PROSITE" id="PS51257">
    <property type="entry name" value="PROKAR_LIPOPROTEIN"/>
    <property type="match status" value="1"/>
</dbReference>
<feature type="region of interest" description="Disordered" evidence="2">
    <location>
        <begin position="35"/>
        <end position="54"/>
    </location>
</feature>
<keyword evidence="1" id="KW-0732">Signal</keyword>
<dbReference type="KEGG" id="mpsh:QA539_05070"/>
<gene>
    <name evidence="4" type="ORF">KYI10_04975</name>
    <name evidence="6" type="ORF">QA539_05070</name>
    <name evidence="5" type="ORF">QA540_05305</name>
</gene>
<dbReference type="InterPro" id="IPR015304">
    <property type="entry name" value="ZinT_dom"/>
</dbReference>
<protein>
    <submittedName>
        <fullName evidence="4">ZinT/AdcA family metal-binding protein</fullName>
    </submittedName>
</protein>
<dbReference type="AlphaFoldDB" id="A0AAT9P957"/>
<evidence type="ECO:0000256" key="1">
    <source>
        <dbReference type="ARBA" id="ARBA00022729"/>
    </source>
</evidence>
<evidence type="ECO:0000259" key="3">
    <source>
        <dbReference type="Pfam" id="PF09223"/>
    </source>
</evidence>
<sequence>MKTQLIIGTTVSLAILLTGCSDTTEDKAAVKKEQKIEHHKDKQVHSHKHEHHLTDSDKKIYEGYFEDDAVKDRRLTDWEGDWQSVYPFLKDGSLDKVFEHKAEDQNKSKKEVKEYYNKGYETDVAHIKIGEKDIIFTKQNKKHRAKYEYDGKEILTYEKGNRGVRYIFKKVYGDNEAPNYVQFSDHIIAPERALHFHIYMGDDRKALLKELENWPTYYPDDLSAREIQEEMLAH</sequence>
<evidence type="ECO:0000313" key="4">
    <source>
        <dbReference type="EMBL" id="QYA33790.1"/>
    </source>
</evidence>
<name>A0AAT9P957_9STAP</name>
<evidence type="ECO:0000313" key="5">
    <source>
        <dbReference type="EMBL" id="WZE67834.1"/>
    </source>
</evidence>
<evidence type="ECO:0000313" key="7">
    <source>
        <dbReference type="Proteomes" id="UP001465447"/>
    </source>
</evidence>
<dbReference type="EMBL" id="CP079955">
    <property type="protein sequence ID" value="QYA33790.1"/>
    <property type="molecule type" value="Genomic_DNA"/>
</dbReference>
<dbReference type="Pfam" id="PF09223">
    <property type="entry name" value="ZinT"/>
    <property type="match status" value="1"/>
</dbReference>
<feature type="domain" description="ZinT" evidence="3">
    <location>
        <begin position="57"/>
        <end position="234"/>
    </location>
</feature>
<accession>A0AAT9P957</accession>
<accession>A0AAU6RPI2</accession>
<reference evidence="4" key="1">
    <citation type="submission" date="2021-07" db="EMBL/GenBank/DDBJ databases">
        <title>Prevalence and characterization of methicillin-resistant Macrococcus spp. in food producing animals and meat in Switzerland in 2019.</title>
        <authorList>
            <person name="Keller J.E."/>
            <person name="Schwendener S."/>
            <person name="Neuenschwander J."/>
            <person name="Overesch G."/>
            <person name="Perreten V."/>
        </authorList>
    </citation>
    <scope>NUCLEOTIDE SEQUENCE</scope>
    <source>
        <strain evidence="4">19Msa1099</strain>
    </source>
</reference>
<reference evidence="5 7" key="2">
    <citation type="submission" date="2023-04" db="EMBL/GenBank/DDBJ databases">
        <title>Macrococci isolated from food, foodproducing animals, and human clinical materials.</title>
        <authorList>
            <person name="Maslanova I."/>
            <person name="Svec P."/>
            <person name="Sedlacek I."/>
            <person name="Novakova D."/>
            <person name="Keller J.E."/>
            <person name="Schwendener S."/>
            <person name="Finstrlova A."/>
            <person name="Botka T."/>
            <person name="Kovarovic V."/>
            <person name="Petras P."/>
            <person name="Perreten V."/>
            <person name="Pantucek R."/>
        </authorList>
    </citation>
    <scope>NUCLEOTIDE SEQUENCE [LARGE SCALE GENOMIC DNA]</scope>
    <source>
        <strain evidence="6 7">CCM 8659</strain>
        <strain evidence="5">NRL/St 13/116</strain>
    </source>
</reference>
<proteinExistence type="predicted"/>
<feature type="compositionally biased region" description="Basic and acidic residues" evidence="2">
    <location>
        <begin position="35"/>
        <end position="44"/>
    </location>
</feature>
<organism evidence="4">
    <name type="scientific">Macrococcus psychrotolerans</name>
    <dbReference type="NCBI Taxonomy" id="3039389"/>
    <lineage>
        <taxon>Bacteria</taxon>
        <taxon>Bacillati</taxon>
        <taxon>Bacillota</taxon>
        <taxon>Bacilli</taxon>
        <taxon>Bacillales</taxon>
        <taxon>Staphylococcaceae</taxon>
        <taxon>Macrococcus</taxon>
    </lineage>
</organism>
<evidence type="ECO:0000313" key="6">
    <source>
        <dbReference type="EMBL" id="WZE71874.1"/>
    </source>
</evidence>
<dbReference type="EMBL" id="CP124585">
    <property type="protein sequence ID" value="WZE67834.1"/>
    <property type="molecule type" value="Genomic_DNA"/>
</dbReference>